<protein>
    <submittedName>
        <fullName evidence="2">Uncharacterized protein</fullName>
    </submittedName>
</protein>
<dbReference type="Proteomes" id="UP000284049">
    <property type="component" value="Unassembled WGS sequence"/>
</dbReference>
<dbReference type="InterPro" id="IPR056123">
    <property type="entry name" value="DUF7706"/>
</dbReference>
<dbReference type="RefSeq" id="WP_123579372.1">
    <property type="nucleotide sequence ID" value="NZ_MOBC01000009.1"/>
</dbReference>
<comment type="caution">
    <text evidence="2">The sequence shown here is derived from an EMBL/GenBank/DDBJ whole genome shotgun (WGS) entry which is preliminary data.</text>
</comment>
<reference evidence="2 3" key="1">
    <citation type="submission" date="2016-10" db="EMBL/GenBank/DDBJ databases">
        <title>Comparative genome analysis of multiple Pseudomonas spp. focuses on biocontrol and plant growth promoting traits.</title>
        <authorList>
            <person name="Tao X.-Y."/>
            <person name="Taylor C.G."/>
        </authorList>
    </citation>
    <scope>NUCLEOTIDE SEQUENCE [LARGE SCALE GENOMIC DNA]</scope>
    <source>
        <strain evidence="2 3">Wood3</strain>
    </source>
</reference>
<evidence type="ECO:0000313" key="2">
    <source>
        <dbReference type="EMBL" id="ROM80525.1"/>
    </source>
</evidence>
<name>A0A423G4R7_9PSED</name>
<dbReference type="AlphaFoldDB" id="A0A423G4R7"/>
<dbReference type="Pfam" id="PF24806">
    <property type="entry name" value="DUF7706"/>
    <property type="match status" value="1"/>
</dbReference>
<feature type="compositionally biased region" description="Basic and acidic residues" evidence="1">
    <location>
        <begin position="1"/>
        <end position="11"/>
    </location>
</feature>
<feature type="region of interest" description="Disordered" evidence="1">
    <location>
        <begin position="1"/>
        <end position="25"/>
    </location>
</feature>
<accession>A0A423G4R7</accession>
<evidence type="ECO:0000256" key="1">
    <source>
        <dbReference type="SAM" id="MobiDB-lite"/>
    </source>
</evidence>
<sequence>MSETLSTRDETILTITPPRGGAESGFLTESETSALAQFVKRVGWFEFAGNAVDEDEAHLVKQAFDKLQDVLARAGYSPR</sequence>
<dbReference type="EMBL" id="MOBC01000009">
    <property type="protein sequence ID" value="ROM80525.1"/>
    <property type="molecule type" value="Genomic_DNA"/>
</dbReference>
<organism evidence="2 3">
    <name type="scientific">Pseudomonas brassicacearum</name>
    <dbReference type="NCBI Taxonomy" id="930166"/>
    <lineage>
        <taxon>Bacteria</taxon>
        <taxon>Pseudomonadati</taxon>
        <taxon>Pseudomonadota</taxon>
        <taxon>Gammaproteobacteria</taxon>
        <taxon>Pseudomonadales</taxon>
        <taxon>Pseudomonadaceae</taxon>
        <taxon>Pseudomonas</taxon>
    </lineage>
</organism>
<evidence type="ECO:0000313" key="3">
    <source>
        <dbReference type="Proteomes" id="UP000284049"/>
    </source>
</evidence>
<proteinExistence type="predicted"/>
<gene>
    <name evidence="2" type="ORF">BK652_17870</name>
</gene>